<protein>
    <recommendedName>
        <fullName evidence="3">Potassium channel tetramerisation-type BTB domain-containing protein</fullName>
    </recommendedName>
</protein>
<proteinExistence type="predicted"/>
<evidence type="ECO:0000313" key="1">
    <source>
        <dbReference type="EnsemblFungi" id="FOXG_07732P0"/>
    </source>
</evidence>
<dbReference type="STRING" id="426428.A0A0D2XUS7"/>
<dbReference type="PANTHER" id="PTHR31758:SF2">
    <property type="entry name" value="BTB_POZ DOMAIN-CONTAINING PROTEIN YLR108C"/>
    <property type="match status" value="1"/>
</dbReference>
<reference evidence="1" key="2">
    <citation type="submission" date="2025-08" db="UniProtKB">
        <authorList>
            <consortium name="EnsemblFungi"/>
        </authorList>
    </citation>
    <scope>IDENTIFICATION</scope>
    <source>
        <strain evidence="1">4287 / CBS 123668 / FGSC 9935 / NRRL 34936</strain>
    </source>
</reference>
<dbReference type="SUPFAM" id="SSF54695">
    <property type="entry name" value="POZ domain"/>
    <property type="match status" value="1"/>
</dbReference>
<dbReference type="Proteomes" id="UP000002489">
    <property type="component" value="Unassembled WGS sequence"/>
</dbReference>
<reference evidence="2" key="1">
    <citation type="journal article" date="2012" name="Mol. Plant Microbe Interact.">
        <title>A highly conserved effector in Fusarium oxysporum is required for full virulence on Arabidopsis.</title>
        <authorList>
            <person name="Thatcher L.F."/>
            <person name="Gardiner D.M."/>
            <person name="Kazan K."/>
            <person name="Manners J."/>
        </authorList>
    </citation>
    <scope>NUCLEOTIDE SEQUENCE [LARGE SCALE GENOMIC DNA]</scope>
    <source>
        <strain evidence="2">Fo5176</strain>
    </source>
</reference>
<dbReference type="Gene3D" id="3.30.710.10">
    <property type="entry name" value="Potassium Channel Kv1.1, Chain A"/>
    <property type="match status" value="2"/>
</dbReference>
<name>A0A0D2XUS7_FUSOF</name>
<evidence type="ECO:0000313" key="2">
    <source>
        <dbReference type="Proteomes" id="UP000002489"/>
    </source>
</evidence>
<dbReference type="EnsemblFungi" id="FOXG_07732T0">
    <property type="protein sequence ID" value="FOXG_07732P0"/>
    <property type="gene ID" value="FOXG_07732"/>
</dbReference>
<sequence>MTSIASSDAGNLTVEPLSERNVSRIPLILPHERVFPIQIGSELFKLSGASLSSDAPSYFSQYFVCQLESAKERNDESSSAIRTLYIDRDPVIFRDISLHLQGYHVQPRDGEHFVLPKLISQLYEESIFISIGHREFQIPREIFNDPGNSPNYFSLGFAAFFSRPDDLFPGLDREGLIRPPSILPPSVPKRSADTFAELLHFLRGYPIRIRDEAHRQDLLSDARYFHFKGLEQRLIPHSLSYNQATRRDEIVLRLENIQKSGVSVFISNTDPLTGFVQYARPYVDEKPAELVLEIGGETTKLHFSGSNARAEFFRDTKARVAKLFELVSSKLNFSQAIKTEHLTNHGQLTNLGNALLKEDLVRIALEPESAIILDGKDYLEDFINAAASESSTNEYPRKRKRADGDSGDEEWVVTTGQWRLRIQNAPNGRGVECILVAAKLDAMSSQLSRNMSRSFLGS</sequence>
<dbReference type="PANTHER" id="PTHR31758">
    <property type="entry name" value="BTB/POZ DOMAIN-CONTAINING PROTEIN YLR108C"/>
    <property type="match status" value="1"/>
</dbReference>
<accession>A0A0D2XUS7</accession>
<dbReference type="AlphaFoldDB" id="A0A0D2XUS7"/>
<dbReference type="InterPro" id="IPR011333">
    <property type="entry name" value="SKP1/BTB/POZ_sf"/>
</dbReference>
<evidence type="ECO:0008006" key="3">
    <source>
        <dbReference type="Google" id="ProtNLM"/>
    </source>
</evidence>
<organism evidence="1 2">
    <name type="scientific">Fusarium oxysporum (strain Fo5176)</name>
    <name type="common">Fusarium vascular wilt</name>
    <dbReference type="NCBI Taxonomy" id="660025"/>
    <lineage>
        <taxon>Eukaryota</taxon>
        <taxon>Fungi</taxon>
        <taxon>Dikarya</taxon>
        <taxon>Ascomycota</taxon>
        <taxon>Pezizomycotina</taxon>
        <taxon>Sordariomycetes</taxon>
        <taxon>Hypocreomycetidae</taxon>
        <taxon>Hypocreales</taxon>
        <taxon>Nectriaceae</taxon>
        <taxon>Fusarium</taxon>
        <taxon>Fusarium oxysporum species complex</taxon>
    </lineage>
</organism>